<dbReference type="Pfam" id="PF16868">
    <property type="entry name" value="NMT1_3"/>
    <property type="match status" value="1"/>
</dbReference>
<keyword evidence="1" id="KW-0812">Transmembrane</keyword>
<evidence type="ECO:0000313" key="2">
    <source>
        <dbReference type="EMBL" id="MDQ7247885.1"/>
    </source>
</evidence>
<dbReference type="EMBL" id="JAUYVI010000003">
    <property type="protein sequence ID" value="MDQ7247885.1"/>
    <property type="molecule type" value="Genomic_DNA"/>
</dbReference>
<dbReference type="PANTHER" id="PTHR42941:SF1">
    <property type="entry name" value="SLL1037 PROTEIN"/>
    <property type="match status" value="1"/>
</dbReference>
<comment type="caution">
    <text evidence="2">The sequence shown here is derived from an EMBL/GenBank/DDBJ whole genome shotgun (WGS) entry which is preliminary data.</text>
</comment>
<dbReference type="Gene3D" id="3.40.190.10">
    <property type="entry name" value="Periplasmic binding protein-like II"/>
    <property type="match status" value="2"/>
</dbReference>
<keyword evidence="3" id="KW-1185">Reference proteome</keyword>
<dbReference type="InterPro" id="IPR011852">
    <property type="entry name" value="TRAP_TAXI"/>
</dbReference>
<organism evidence="2 3">
    <name type="scientific">Dongia sedimenti</name>
    <dbReference type="NCBI Taxonomy" id="3064282"/>
    <lineage>
        <taxon>Bacteria</taxon>
        <taxon>Pseudomonadati</taxon>
        <taxon>Pseudomonadota</taxon>
        <taxon>Alphaproteobacteria</taxon>
        <taxon>Rhodospirillales</taxon>
        <taxon>Dongiaceae</taxon>
        <taxon>Dongia</taxon>
    </lineage>
</organism>
<sequence>MTSRTVDIRRLLKRPLAGASALRLDRRRVLLGLGAAAIGGTGFGALRLFSSGLSGVSDAVAQDINYFRIGGGGVGSRLYQLAGSIAGAITNPPGAAKCDEKSACGVPGLVGLAQTTSGSVENLQSLHEGAIESAVAQADVAAEAMAGEEPFKRDAAQAELRALARIGAAQVQVLVAGTSKAKSLADLKGKTIGFGPKLRDSAVTGPMVLAAYGITPKRAKFTFDEMQPTIAALVDGEIDALIMSDGVPNPDIAALRYSADARLLPIDGAPAQKLIARHGFIKATIIENETYKGLPAIATLEVPILWTVADTLDPKLAYDLAKALASQSLAAGDKSPIDFALAENTGPLALHPGAQRFYDEHRAGAASTN</sequence>
<gene>
    <name evidence="2" type="ORF">Q8A70_09415</name>
</gene>
<evidence type="ECO:0000313" key="3">
    <source>
        <dbReference type="Proteomes" id="UP001230156"/>
    </source>
</evidence>
<reference evidence="3" key="1">
    <citation type="submission" date="2023-08" db="EMBL/GenBank/DDBJ databases">
        <title>Rhodospirillaceae gen. nov., a novel taxon isolated from the Yangtze River Yuezi River estuary sludge.</title>
        <authorList>
            <person name="Ruan L."/>
        </authorList>
    </citation>
    <scope>NUCLEOTIDE SEQUENCE [LARGE SCALE GENOMIC DNA]</scope>
    <source>
        <strain evidence="3">R-7</strain>
    </source>
</reference>
<feature type="transmembrane region" description="Helical" evidence="1">
    <location>
        <begin position="29"/>
        <end position="49"/>
    </location>
</feature>
<name>A0ABU0YJJ0_9PROT</name>
<keyword evidence="1" id="KW-1133">Transmembrane helix</keyword>
<dbReference type="NCBIfam" id="TIGR02122">
    <property type="entry name" value="TRAP_TAXI"/>
    <property type="match status" value="1"/>
</dbReference>
<evidence type="ECO:0000256" key="1">
    <source>
        <dbReference type="SAM" id="Phobius"/>
    </source>
</evidence>
<accession>A0ABU0YJJ0</accession>
<protein>
    <submittedName>
        <fullName evidence="2">TAXI family TRAP transporter solute-binding subunit</fullName>
    </submittedName>
</protein>
<dbReference type="RefSeq" id="WP_379955328.1">
    <property type="nucleotide sequence ID" value="NZ_JAUYVI010000003.1"/>
</dbReference>
<dbReference type="PANTHER" id="PTHR42941">
    <property type="entry name" value="SLL1037 PROTEIN"/>
    <property type="match status" value="1"/>
</dbReference>
<keyword evidence="1" id="KW-0472">Membrane</keyword>
<dbReference type="SUPFAM" id="SSF53850">
    <property type="entry name" value="Periplasmic binding protein-like II"/>
    <property type="match status" value="1"/>
</dbReference>
<proteinExistence type="predicted"/>
<dbReference type="Proteomes" id="UP001230156">
    <property type="component" value="Unassembled WGS sequence"/>
</dbReference>